<sequence length="63" mass="7262">MGNNRILTKREIRNELFGILAMCDAFVEEGSMVGGKRKEEMIKYLPKQIASRVMQLQDLIDEC</sequence>
<evidence type="ECO:0000313" key="1">
    <source>
        <dbReference type="EMBL" id="KKN79700.1"/>
    </source>
</evidence>
<dbReference type="AlphaFoldDB" id="A0A0F9TER4"/>
<proteinExistence type="predicted"/>
<gene>
    <name evidence="1" type="ORF">LCGC14_0337220</name>
</gene>
<name>A0A0F9TER4_9ZZZZ</name>
<accession>A0A0F9TER4</accession>
<organism evidence="1">
    <name type="scientific">marine sediment metagenome</name>
    <dbReference type="NCBI Taxonomy" id="412755"/>
    <lineage>
        <taxon>unclassified sequences</taxon>
        <taxon>metagenomes</taxon>
        <taxon>ecological metagenomes</taxon>
    </lineage>
</organism>
<comment type="caution">
    <text evidence="1">The sequence shown here is derived from an EMBL/GenBank/DDBJ whole genome shotgun (WGS) entry which is preliminary data.</text>
</comment>
<reference evidence="1" key="1">
    <citation type="journal article" date="2015" name="Nature">
        <title>Complex archaea that bridge the gap between prokaryotes and eukaryotes.</title>
        <authorList>
            <person name="Spang A."/>
            <person name="Saw J.H."/>
            <person name="Jorgensen S.L."/>
            <person name="Zaremba-Niedzwiedzka K."/>
            <person name="Martijn J."/>
            <person name="Lind A.E."/>
            <person name="van Eijk R."/>
            <person name="Schleper C."/>
            <person name="Guy L."/>
            <person name="Ettema T.J."/>
        </authorList>
    </citation>
    <scope>NUCLEOTIDE SEQUENCE</scope>
</reference>
<protein>
    <submittedName>
        <fullName evidence="1">Uncharacterized protein</fullName>
    </submittedName>
</protein>
<dbReference type="EMBL" id="LAZR01000243">
    <property type="protein sequence ID" value="KKN79700.1"/>
    <property type="molecule type" value="Genomic_DNA"/>
</dbReference>